<dbReference type="InterPro" id="IPR056238">
    <property type="entry name" value="YunG-like"/>
</dbReference>
<keyword evidence="2" id="KW-1185">Reference proteome</keyword>
<protein>
    <recommendedName>
        <fullName evidence="3">YunG</fullName>
    </recommendedName>
</protein>
<proteinExistence type="predicted"/>
<dbReference type="RefSeq" id="WP_181536829.1">
    <property type="nucleotide sequence ID" value="NZ_JACDUU010000002.1"/>
</dbReference>
<name>A0A7V9YZ31_9BACL</name>
<organism evidence="1 2">
    <name type="scientific">[Anoxybacillus] calidus</name>
    <dbReference type="NCBI Taxonomy" id="575178"/>
    <lineage>
        <taxon>Bacteria</taxon>
        <taxon>Bacillati</taxon>
        <taxon>Bacillota</taxon>
        <taxon>Bacilli</taxon>
        <taxon>Bacillales</taxon>
        <taxon>Anoxybacillaceae</taxon>
        <taxon>Paranoxybacillus</taxon>
    </lineage>
</organism>
<evidence type="ECO:0008006" key="3">
    <source>
        <dbReference type="Google" id="ProtNLM"/>
    </source>
</evidence>
<sequence>MHKYEAEKLLKILFNVWSKQSSTKWCKENPAKGQCGVTALVVQDLFGGEIFKTPTVGGWHYYNRINGERYDFTESQFSEPIKYLDIPSSREEAFSDTNMSQYSYLRNSVLKAWKNGNFN</sequence>
<dbReference type="AlphaFoldDB" id="A0A7V9YZ31"/>
<evidence type="ECO:0000313" key="1">
    <source>
        <dbReference type="EMBL" id="MBA2870943.1"/>
    </source>
</evidence>
<comment type="caution">
    <text evidence="1">The sequence shown here is derived from an EMBL/GenBank/DDBJ whole genome shotgun (WGS) entry which is preliminary data.</text>
</comment>
<dbReference type="Proteomes" id="UP000580891">
    <property type="component" value="Unassembled WGS sequence"/>
</dbReference>
<accession>A0A7V9YZ31</accession>
<evidence type="ECO:0000313" key="2">
    <source>
        <dbReference type="Proteomes" id="UP000580891"/>
    </source>
</evidence>
<dbReference type="Pfam" id="PF24585">
    <property type="entry name" value="YunG"/>
    <property type="match status" value="1"/>
</dbReference>
<reference evidence="1 2" key="1">
    <citation type="submission" date="2020-07" db="EMBL/GenBank/DDBJ databases">
        <title>Genomic Encyclopedia of Type Strains, Phase IV (KMG-IV): sequencing the most valuable type-strain genomes for metagenomic binning, comparative biology and taxonomic classification.</title>
        <authorList>
            <person name="Goeker M."/>
        </authorList>
    </citation>
    <scope>NUCLEOTIDE SEQUENCE [LARGE SCALE GENOMIC DNA]</scope>
    <source>
        <strain evidence="1 2">DSM 25220</strain>
    </source>
</reference>
<gene>
    <name evidence="1" type="ORF">HNQ85_001213</name>
</gene>
<dbReference type="EMBL" id="JACDUU010000002">
    <property type="protein sequence ID" value="MBA2870943.1"/>
    <property type="molecule type" value="Genomic_DNA"/>
</dbReference>